<gene>
    <name evidence="1" type="ORF">LCGC14_1980450</name>
</gene>
<accession>A0A0F9F9C5</accession>
<sequence length="77" mass="8266">MADEYTDYLDPDYSSEVGNVVDIYIKESIGTVFSTIFTESVVDATANLTLLAGTTGFGDLALTWTIDSFSLSISLPS</sequence>
<proteinExistence type="predicted"/>
<evidence type="ECO:0000313" key="1">
    <source>
        <dbReference type="EMBL" id="KKL82868.1"/>
    </source>
</evidence>
<comment type="caution">
    <text evidence="1">The sequence shown here is derived from an EMBL/GenBank/DDBJ whole genome shotgun (WGS) entry which is preliminary data.</text>
</comment>
<reference evidence="1" key="1">
    <citation type="journal article" date="2015" name="Nature">
        <title>Complex archaea that bridge the gap between prokaryotes and eukaryotes.</title>
        <authorList>
            <person name="Spang A."/>
            <person name="Saw J.H."/>
            <person name="Jorgensen S.L."/>
            <person name="Zaremba-Niedzwiedzka K."/>
            <person name="Martijn J."/>
            <person name="Lind A.E."/>
            <person name="van Eijk R."/>
            <person name="Schleper C."/>
            <person name="Guy L."/>
            <person name="Ettema T.J."/>
        </authorList>
    </citation>
    <scope>NUCLEOTIDE SEQUENCE</scope>
</reference>
<dbReference type="AlphaFoldDB" id="A0A0F9F9C5"/>
<protein>
    <submittedName>
        <fullName evidence="1">Uncharacterized protein</fullName>
    </submittedName>
</protein>
<dbReference type="EMBL" id="LAZR01022151">
    <property type="protein sequence ID" value="KKL82868.1"/>
    <property type="molecule type" value="Genomic_DNA"/>
</dbReference>
<name>A0A0F9F9C5_9ZZZZ</name>
<organism evidence="1">
    <name type="scientific">marine sediment metagenome</name>
    <dbReference type="NCBI Taxonomy" id="412755"/>
    <lineage>
        <taxon>unclassified sequences</taxon>
        <taxon>metagenomes</taxon>
        <taxon>ecological metagenomes</taxon>
    </lineage>
</organism>